<protein>
    <submittedName>
        <fullName evidence="2">Aminobenzoyl-glutamate transport protein</fullName>
    </submittedName>
</protein>
<dbReference type="GO" id="GO:1902604">
    <property type="term" value="P:p-aminobenzoyl-glutamate transmembrane transport"/>
    <property type="evidence" value="ECO:0007669"/>
    <property type="project" value="InterPro"/>
</dbReference>
<feature type="transmembrane region" description="Helical" evidence="1">
    <location>
        <begin position="30"/>
        <end position="47"/>
    </location>
</feature>
<feature type="transmembrane region" description="Helical" evidence="1">
    <location>
        <begin position="125"/>
        <end position="158"/>
    </location>
</feature>
<keyword evidence="1" id="KW-0472">Membrane</keyword>
<feature type="transmembrane region" description="Helical" evidence="1">
    <location>
        <begin position="476"/>
        <end position="497"/>
    </location>
</feature>
<feature type="transmembrane region" description="Helical" evidence="1">
    <location>
        <begin position="217"/>
        <end position="239"/>
    </location>
</feature>
<dbReference type="Proteomes" id="UP000182379">
    <property type="component" value="Unassembled WGS sequence"/>
</dbReference>
<dbReference type="OMA" id="PMCIAFI"/>
<dbReference type="EMBL" id="FNOP01000008">
    <property type="protein sequence ID" value="SDW88927.1"/>
    <property type="molecule type" value="Genomic_DNA"/>
</dbReference>
<organism evidence="2 3">
    <name type="scientific">Acidaminococcus fermentans</name>
    <dbReference type="NCBI Taxonomy" id="905"/>
    <lineage>
        <taxon>Bacteria</taxon>
        <taxon>Bacillati</taxon>
        <taxon>Bacillota</taxon>
        <taxon>Negativicutes</taxon>
        <taxon>Acidaminococcales</taxon>
        <taxon>Acidaminococcaceae</taxon>
        <taxon>Acidaminococcus</taxon>
    </lineage>
</organism>
<feature type="transmembrane region" description="Helical" evidence="1">
    <location>
        <begin position="296"/>
        <end position="320"/>
    </location>
</feature>
<feature type="transmembrane region" description="Helical" evidence="1">
    <location>
        <begin position="85"/>
        <end position="104"/>
    </location>
</feature>
<dbReference type="GeneID" id="78334100"/>
<keyword evidence="1" id="KW-0812">Transmembrane</keyword>
<dbReference type="PANTHER" id="PTHR30282">
    <property type="entry name" value="P-AMINOBENZOYL GLUTAMATE TRANSPORTER"/>
    <property type="match status" value="1"/>
</dbReference>
<dbReference type="GO" id="GO:0015558">
    <property type="term" value="F:secondary active p-aminobenzoyl-glutamate transmembrane transporter activity"/>
    <property type="evidence" value="ECO:0007669"/>
    <property type="project" value="InterPro"/>
</dbReference>
<dbReference type="PANTHER" id="PTHR30282:SF0">
    <property type="entry name" value="P-AMINOBENZOYL-GLUTAMATE TRANSPORT PROTEIN"/>
    <property type="match status" value="1"/>
</dbReference>
<feature type="transmembrane region" description="Helical" evidence="1">
    <location>
        <begin position="448"/>
        <end position="464"/>
    </location>
</feature>
<dbReference type="AlphaFoldDB" id="A0A1H2X807"/>
<reference evidence="2 3" key="1">
    <citation type="submission" date="2016-10" db="EMBL/GenBank/DDBJ databases">
        <authorList>
            <person name="Varghese N."/>
            <person name="Submissions S."/>
        </authorList>
    </citation>
    <scope>NUCLEOTIDE SEQUENCE [LARGE SCALE GENOMIC DNA]</scope>
    <source>
        <strain evidence="2 3">WCC6</strain>
    </source>
</reference>
<evidence type="ECO:0000256" key="1">
    <source>
        <dbReference type="SAM" id="Phobius"/>
    </source>
</evidence>
<keyword evidence="1" id="KW-1133">Transmembrane helix</keyword>
<name>A0A1H2X807_ACIFE</name>
<dbReference type="Pfam" id="PF03806">
    <property type="entry name" value="ABG_transport"/>
    <property type="match status" value="1"/>
</dbReference>
<comment type="caution">
    <text evidence="2">The sequence shown here is derived from an EMBL/GenBank/DDBJ whole genome shotgun (WGS) entry which is preliminary data.</text>
</comment>
<feature type="transmembrane region" description="Helical" evidence="1">
    <location>
        <begin position="341"/>
        <end position="361"/>
    </location>
</feature>
<gene>
    <name evidence="2" type="ORF">SAMN05216495_10821</name>
</gene>
<evidence type="ECO:0000313" key="2">
    <source>
        <dbReference type="EMBL" id="SDW88927.1"/>
    </source>
</evidence>
<accession>A0A1H2X807</accession>
<proteinExistence type="predicted"/>
<evidence type="ECO:0000313" key="3">
    <source>
        <dbReference type="Proteomes" id="UP000182379"/>
    </source>
</evidence>
<feature type="transmembrane region" description="Helical" evidence="1">
    <location>
        <begin position="265"/>
        <end position="284"/>
    </location>
</feature>
<dbReference type="InterPro" id="IPR004697">
    <property type="entry name" value="AbgT"/>
</dbReference>
<feature type="transmembrane region" description="Helical" evidence="1">
    <location>
        <begin position="410"/>
        <end position="428"/>
    </location>
</feature>
<feature type="transmembrane region" description="Helical" evidence="1">
    <location>
        <begin position="381"/>
        <end position="403"/>
    </location>
</feature>
<dbReference type="RefSeq" id="WP_012937742.1">
    <property type="nucleotide sequence ID" value="NZ_CALAKB010000030.1"/>
</dbReference>
<sequence length="514" mass="54909">MVAKNAAKQTWVDRFLNTIETVCNKLPPPAILFVVLFLITAVIGAGLTSTGFSLTNPATGKAVVSQNLFSKAGVQWLLTNLVKNFTGFAPLGLVITMTMAIGFCEESGLLVAMLRRSLKNVPPGVVPYLIAFLGTCGNIASDTAMIVIPPLAAIVYIGVKKHPVVGMMVGYAGAQAGFTANLMVAGTDSLLQGLTNQAIDAFLGAPGLFAVDVTCNWYFLFVSTFLCGAVIGWVSIHIIEPRFPKYEGSEEESLMEEVTPLEIKGLHNAGLACLVYIAIVIVGFKTQVLSKDGVTVVGSLMLKGLIPLLFFLFSIAGIVYGKTTGKFTNVKSINSAMVKQMSGMGAYVVFCFFCGQFQGLFNWTKLGTLLAISGANFLKGVGFTGIPMCIAFILISAIVNIFVSSGSAKWAIFAPIFVPMFMLLGYHPGFTQLLYRLGDSPGNCFTPMSPYIWMILSVAQEKYMPDCAIGTLISNMIPIAVVLQIAWIIFLVIWMMLGLPFGPGVGIALPAGVL</sequence>